<evidence type="ECO:0000259" key="1">
    <source>
        <dbReference type="PROSITE" id="PS51819"/>
    </source>
</evidence>
<organism evidence="2 3">
    <name type="scientific">Novispirillum itersonii</name>
    <name type="common">Aquaspirillum itersonii</name>
    <dbReference type="NCBI Taxonomy" id="189"/>
    <lineage>
        <taxon>Bacteria</taxon>
        <taxon>Pseudomonadati</taxon>
        <taxon>Pseudomonadota</taxon>
        <taxon>Alphaproteobacteria</taxon>
        <taxon>Rhodospirillales</taxon>
        <taxon>Novispirillaceae</taxon>
        <taxon>Novispirillum</taxon>
    </lineage>
</organism>
<dbReference type="InterPro" id="IPR029068">
    <property type="entry name" value="Glyas_Bleomycin-R_OHBP_Dase"/>
</dbReference>
<dbReference type="SUPFAM" id="SSF54593">
    <property type="entry name" value="Glyoxalase/Bleomycin resistance protein/Dihydroxybiphenyl dioxygenase"/>
    <property type="match status" value="1"/>
</dbReference>
<dbReference type="EMBL" id="JACIIX010000012">
    <property type="protein sequence ID" value="MBB6211550.1"/>
    <property type="molecule type" value="Genomic_DNA"/>
</dbReference>
<dbReference type="Gene3D" id="3.10.180.10">
    <property type="entry name" value="2,3-Dihydroxybiphenyl 1,2-Dioxygenase, domain 1"/>
    <property type="match status" value="1"/>
</dbReference>
<dbReference type="InterPro" id="IPR004360">
    <property type="entry name" value="Glyas_Fos-R_dOase_dom"/>
</dbReference>
<gene>
    <name evidence="2" type="ORF">FHS48_002991</name>
</gene>
<evidence type="ECO:0000313" key="3">
    <source>
        <dbReference type="Proteomes" id="UP000544872"/>
    </source>
</evidence>
<dbReference type="CDD" id="cd07247">
    <property type="entry name" value="SgaA_N_like"/>
    <property type="match status" value="1"/>
</dbReference>
<dbReference type="PROSITE" id="PS51819">
    <property type="entry name" value="VOC"/>
    <property type="match status" value="1"/>
</dbReference>
<protein>
    <recommendedName>
        <fullName evidence="1">VOC domain-containing protein</fullName>
    </recommendedName>
</protein>
<keyword evidence="3" id="KW-1185">Reference proteome</keyword>
<dbReference type="AlphaFoldDB" id="A0A7W9ZHZ3"/>
<dbReference type="PANTHER" id="PTHR33993:SF14">
    <property type="entry name" value="GB|AAF24581.1"/>
    <property type="match status" value="1"/>
</dbReference>
<comment type="caution">
    <text evidence="2">The sequence shown here is derived from an EMBL/GenBank/DDBJ whole genome shotgun (WGS) entry which is preliminary data.</text>
</comment>
<evidence type="ECO:0000313" key="2">
    <source>
        <dbReference type="EMBL" id="MBB6211550.1"/>
    </source>
</evidence>
<dbReference type="PANTHER" id="PTHR33993">
    <property type="entry name" value="GLYOXALASE-RELATED"/>
    <property type="match status" value="1"/>
</dbReference>
<reference evidence="2 3" key="1">
    <citation type="submission" date="2020-08" db="EMBL/GenBank/DDBJ databases">
        <title>Genomic Encyclopedia of Type Strains, Phase IV (KMG-IV): sequencing the most valuable type-strain genomes for metagenomic binning, comparative biology and taxonomic classification.</title>
        <authorList>
            <person name="Goeker M."/>
        </authorList>
    </citation>
    <scope>NUCLEOTIDE SEQUENCE [LARGE SCALE GENOMIC DNA]</scope>
    <source>
        <strain evidence="2 3">DSM 11590</strain>
    </source>
</reference>
<feature type="domain" description="VOC" evidence="1">
    <location>
        <begin position="7"/>
        <end position="125"/>
    </location>
</feature>
<accession>A0A7W9ZHZ3</accession>
<proteinExistence type="predicted"/>
<name>A0A7W9ZHZ3_NOVIT</name>
<dbReference type="Pfam" id="PF00903">
    <property type="entry name" value="Glyoxalase"/>
    <property type="match status" value="1"/>
</dbReference>
<dbReference type="InterPro" id="IPR052164">
    <property type="entry name" value="Anthracycline_SecMetBiosynth"/>
</dbReference>
<dbReference type="RefSeq" id="WP_184264430.1">
    <property type="nucleotide sequence ID" value="NZ_JACIIX010000012.1"/>
</dbReference>
<sequence>MTGLHGKFYWNELMTRSAEKALAFYGETLGWSFSEFPGPTGGRYWIAMDGDDLPAGGIFEMTGPEYDGVPEHWLAYVAVDDVDGRVGMTTSNGGKLLRPPVDVTGVGRIAIVADINGAALGLITPAIGDALMDDDDDDFDDGE</sequence>
<dbReference type="InterPro" id="IPR037523">
    <property type="entry name" value="VOC_core"/>
</dbReference>
<dbReference type="Proteomes" id="UP000544872">
    <property type="component" value="Unassembled WGS sequence"/>
</dbReference>